<feature type="domain" description="Rib" evidence="5">
    <location>
        <begin position="673"/>
        <end position="748"/>
    </location>
</feature>
<keyword evidence="3" id="KW-0812">Transmembrane</keyword>
<evidence type="ECO:0000256" key="1">
    <source>
        <dbReference type="ARBA" id="ARBA00022729"/>
    </source>
</evidence>
<dbReference type="Pfam" id="PF04650">
    <property type="entry name" value="YSIRK_signal"/>
    <property type="match status" value="1"/>
</dbReference>
<gene>
    <name evidence="6" type="ORF">G5A70_09005</name>
</gene>
<accession>A0ABX2I818</accession>
<keyword evidence="3" id="KW-0472">Membrane</keyword>
<feature type="domain" description="Rib" evidence="5">
    <location>
        <begin position="988"/>
        <end position="1062"/>
    </location>
</feature>
<feature type="region of interest" description="Disordered" evidence="2">
    <location>
        <begin position="1236"/>
        <end position="1259"/>
    </location>
</feature>
<feature type="compositionally biased region" description="Polar residues" evidence="2">
    <location>
        <begin position="997"/>
        <end position="1008"/>
    </location>
</feature>
<dbReference type="NCBIfam" id="TIGR01168">
    <property type="entry name" value="YSIRK_signal"/>
    <property type="match status" value="1"/>
</dbReference>
<dbReference type="InterPro" id="IPR005877">
    <property type="entry name" value="YSIRK_signal_dom"/>
</dbReference>
<feature type="region of interest" description="Disordered" evidence="2">
    <location>
        <begin position="992"/>
        <end position="1033"/>
    </location>
</feature>
<name>A0ABX2I818_BLAHA</name>
<feature type="domain" description="Rib" evidence="5">
    <location>
        <begin position="1148"/>
        <end position="1225"/>
    </location>
</feature>
<evidence type="ECO:0000259" key="4">
    <source>
        <dbReference type="Pfam" id="PF04650"/>
    </source>
</evidence>
<keyword evidence="3" id="KW-1133">Transmembrane helix</keyword>
<proteinExistence type="predicted"/>
<feature type="domain" description="Rib" evidence="5">
    <location>
        <begin position="1069"/>
        <end position="1144"/>
    </location>
</feature>
<feature type="transmembrane region" description="Helical" evidence="3">
    <location>
        <begin position="1267"/>
        <end position="1287"/>
    </location>
</feature>
<keyword evidence="7" id="KW-1185">Reference proteome</keyword>
<dbReference type="InterPro" id="IPR059115">
    <property type="entry name" value="Rib"/>
</dbReference>
<evidence type="ECO:0000313" key="7">
    <source>
        <dbReference type="Proteomes" id="UP000822142"/>
    </source>
</evidence>
<feature type="domain" description="Rib" evidence="5">
    <location>
        <begin position="752"/>
        <end position="825"/>
    </location>
</feature>
<feature type="compositionally biased region" description="Polar residues" evidence="2">
    <location>
        <begin position="1024"/>
        <end position="1033"/>
    </location>
</feature>
<organism evidence="6 7">
    <name type="scientific">Blautia hansenii</name>
    <name type="common">Ruminococcus hansenii</name>
    <dbReference type="NCBI Taxonomy" id="1322"/>
    <lineage>
        <taxon>Bacteria</taxon>
        <taxon>Bacillati</taxon>
        <taxon>Bacillota</taxon>
        <taxon>Clostridia</taxon>
        <taxon>Lachnospirales</taxon>
        <taxon>Lachnospiraceae</taxon>
        <taxon>Blautia</taxon>
    </lineage>
</organism>
<dbReference type="RefSeq" id="WP_173749319.1">
    <property type="nucleotide sequence ID" value="NZ_JAAITA010000010.1"/>
</dbReference>
<dbReference type="Pfam" id="PF08428">
    <property type="entry name" value="Rib"/>
    <property type="match status" value="8"/>
</dbReference>
<feature type="domain" description="Rib" evidence="5">
    <location>
        <begin position="909"/>
        <end position="982"/>
    </location>
</feature>
<comment type="caution">
    <text evidence="6">The sequence shown here is derived from an EMBL/GenBank/DDBJ whole genome shotgun (WGS) entry which is preliminary data.</text>
</comment>
<feature type="domain" description="Rib" evidence="5">
    <location>
        <begin position="831"/>
        <end position="904"/>
    </location>
</feature>
<keyword evidence="1" id="KW-0732">Signal</keyword>
<evidence type="ECO:0000313" key="6">
    <source>
        <dbReference type="EMBL" id="NSJ86299.1"/>
    </source>
</evidence>
<dbReference type="NCBIfam" id="TIGR02331">
    <property type="entry name" value="rib_alpha"/>
    <property type="match status" value="6"/>
</dbReference>
<reference evidence="6 7" key="1">
    <citation type="journal article" date="2020" name="Cell Host Microbe">
        <title>Functional and Genomic Variation between Human-Derived Isolates of Lachnospiraceae Reveals Inter- and Intra-Species Diversity.</title>
        <authorList>
            <person name="Sorbara M.T."/>
            <person name="Littmann E.R."/>
            <person name="Fontana E."/>
            <person name="Moody T.U."/>
            <person name="Kohout C.E."/>
            <person name="Gjonbalaj M."/>
            <person name="Eaton V."/>
            <person name="Seok R."/>
            <person name="Leiner I.M."/>
            <person name="Pamer E.G."/>
        </authorList>
    </citation>
    <scope>NUCLEOTIDE SEQUENCE [LARGE SCALE GENOMIC DNA]</scope>
    <source>
        <strain evidence="6 7">MSK.15.26</strain>
    </source>
</reference>
<protein>
    <submittedName>
        <fullName evidence="6">YSIRK-type signal peptide-containing protein</fullName>
    </submittedName>
</protein>
<feature type="domain" description="YSIRK Gram-positive signal peptide" evidence="4">
    <location>
        <begin position="17"/>
        <end position="40"/>
    </location>
</feature>
<sequence length="1296" mass="140805">MMKRQRKRNGSMPAEGKQRWSLRKLSIGVCSVLLGFTVFMPGAVSADTGVFYTTGDKAIDLETHYTATGIEDSNLRYAATVYDKVDENGNILLTMTKWAVGSTGWGTDKDNEFAGQYMLSFSNDDFYKQIDRVTLGDVSLEKQADGALWKMPITKISRYALIGVVTNHEIKITLKNGQTLESLGLADKEISFSSVWTKQNGKIASESVSSGYILQNNSHIKNEKKTGFTAGRMTQKILFQADSMSIKSIHTFKPNENYLQSDYQWVVYIKEQIPEELLKYIDTNNIEIFNSDLKGVKSNNRQAFKLSIDDTGLVDTSRTPELSIIGNDTRTQLTAARNNTNDIFWGTLGQSRNYTIEYKLKENVTMAEFAKAMNDYIAEKNERVLFDHWMEADYLDTAGSKADGGQPPQQLENSYSNAYLDTNDTDKDGIFDFVEWEIGTDVKMVDTDGDGVPDGKEFVEDNTSPLKASDYLVSVPKTDKKKYDTDTKSIIEGTVPKPLLTDPSNPDRLLRVTNAEAGGVIVKLLKYDETTQTPGNKEYASVKIPYEDLEAGKFSMEIQANTVPEGTKAILVAYSPNGKNAVAGDILEFVTVADAEKYEAKGQDIQAELNSQPKAESAIANKGDLPKNSQYDWKIPVDTSAEGEKTGTVVVTYPDGSQDEVEVKITVTDSRSDAEKYEAKGKDIQAELNSQPEAESAIANKADLPKNTNYDWKTPIDTSSEGEKTGTVVITYPDGSQDEIEVKVTVTDSRTDAGKYEAEGGILEKPYGEPATEKEVLSKVTTNAPAEKIQSMLVTGAIPGTGQNKPVEVTVTYADGSVDTVTVMVSYGSAADLYEPEGQPIIADKGSQPSASDAIANKDELPPETSYEWENPVDTSVPGTVPGTILVTYPDGSKDTVRVDITVNETATDTEQYEAEGGTLEKPYGEPATEEEVLSKVTTNAPAEKIQSILVTGTIPGAGQNKPVEVTVTYADGSVDTVTVMVSYGSAADLYEPEGQPITTDKGNQPSASDAVANKDELPPETSYEWQSPVDTSVPGTVPGTILVTYPDGSKDTVIVEITIKETASSQTDAQKYTPQGQSVTVEMGKDVSAAEAIKNKEELPQDTKYQWENAVDTSKPGKITGTVVVIYPDGSTEKVSTEITVTDTRTDAEKYDPITKPEVIKPGEKPDLTDNITNIKDLPQGTEIKDVTPEGAIDIHTPGEYTGTLEILYPDGSKETVTTKVTVEKSKAVAGKTEYKAPTPKGTDTNGNSGRKTKGIVKTGDEAPTAVYAGLLGSALTLFGMVSAKAKKRKHKTDR</sequence>
<dbReference type="Proteomes" id="UP000822142">
    <property type="component" value="Unassembled WGS sequence"/>
</dbReference>
<evidence type="ECO:0000256" key="2">
    <source>
        <dbReference type="SAM" id="MobiDB-lite"/>
    </source>
</evidence>
<dbReference type="EMBL" id="JAAITA010000010">
    <property type="protein sequence ID" value="NSJ86299.1"/>
    <property type="molecule type" value="Genomic_DNA"/>
</dbReference>
<evidence type="ECO:0000256" key="3">
    <source>
        <dbReference type="SAM" id="Phobius"/>
    </source>
</evidence>
<dbReference type="Gene3D" id="3.10.20.890">
    <property type="match status" value="2"/>
</dbReference>
<evidence type="ECO:0000259" key="5">
    <source>
        <dbReference type="Pfam" id="PF08428"/>
    </source>
</evidence>
<feature type="domain" description="Rib" evidence="5">
    <location>
        <begin position="594"/>
        <end position="669"/>
    </location>
</feature>
<dbReference type="InterPro" id="IPR012706">
    <property type="entry name" value="Rib_alpha_Esp_rpt"/>
</dbReference>